<dbReference type="RefSeq" id="XP_035346461.1">
    <property type="nucleotide sequence ID" value="XM_035490568.1"/>
</dbReference>
<feature type="signal peptide" evidence="1">
    <location>
        <begin position="1"/>
        <end position="19"/>
    </location>
</feature>
<feature type="chain" id="PRO_5028859849" description="Purine nucleoside permease" evidence="1">
    <location>
        <begin position="20"/>
        <end position="404"/>
    </location>
</feature>
<dbReference type="AlphaFoldDB" id="A0A7H8R1P6"/>
<keyword evidence="1" id="KW-0732">Signal</keyword>
<dbReference type="InterPro" id="IPR009486">
    <property type="entry name" value="Pur_nuclsid_perm"/>
</dbReference>
<dbReference type="GeneID" id="55994920"/>
<dbReference type="GO" id="GO:0005783">
    <property type="term" value="C:endoplasmic reticulum"/>
    <property type="evidence" value="ECO:0007669"/>
    <property type="project" value="TreeGrafter"/>
</dbReference>
<accession>A0A7H8R1P6</accession>
<dbReference type="KEGG" id="trg:TRUGW13939_07427"/>
<organism evidence="2 3">
    <name type="scientific">Talaromyces rugulosus</name>
    <name type="common">Penicillium rugulosum</name>
    <dbReference type="NCBI Taxonomy" id="121627"/>
    <lineage>
        <taxon>Eukaryota</taxon>
        <taxon>Fungi</taxon>
        <taxon>Dikarya</taxon>
        <taxon>Ascomycota</taxon>
        <taxon>Pezizomycotina</taxon>
        <taxon>Eurotiomycetes</taxon>
        <taxon>Eurotiomycetidae</taxon>
        <taxon>Eurotiales</taxon>
        <taxon>Trichocomaceae</taxon>
        <taxon>Talaromyces</taxon>
        <taxon>Talaromyces sect. Islandici</taxon>
    </lineage>
</organism>
<dbReference type="Proteomes" id="UP000509510">
    <property type="component" value="Chromosome IV"/>
</dbReference>
<evidence type="ECO:0000313" key="3">
    <source>
        <dbReference type="Proteomes" id="UP000509510"/>
    </source>
</evidence>
<sequence length="404" mass="44066">MVSLKRVLAGLTVLPTVLAHPPPFADGRGHKIAPKVFIISMFAPEGEAWWGIPEFDILAHNITVPGLSPLFPHVHCTADHAVCQLITGESEINAAVTMTSLVFSDLFDLRSTYFFAAGIAGISPLQGTTGSAAFARYAIQVALQYEFDAREIPQNFSTGYVLQGALAPGQYPLSIYGTEVFELNQDLRSHAVAFAKKAKLADSTTAQEYRAHYKQNGTHEQYKIAALPPSILECDVATSDVYYSGNLLSQAFDNTTRILTNGTGTYCTTAQEDNASLEALLRAALHGRVDFARIVIMRTASDFDRPYPGESPTYHLLQAEQGGFEIAVENIYRAGIHVVQGILDGWKETFDHGVKPSNYIGDIFGTLNGKPNFGPGRAQSLEESGALLTKRSRAELSKRRPLRL</sequence>
<dbReference type="GO" id="GO:0055085">
    <property type="term" value="P:transmembrane transport"/>
    <property type="evidence" value="ECO:0007669"/>
    <property type="project" value="InterPro"/>
</dbReference>
<evidence type="ECO:0000256" key="1">
    <source>
        <dbReference type="SAM" id="SignalP"/>
    </source>
</evidence>
<proteinExistence type="predicted"/>
<evidence type="ECO:0000313" key="2">
    <source>
        <dbReference type="EMBL" id="QKX60284.1"/>
    </source>
</evidence>
<dbReference type="PANTHER" id="PTHR38643:SF1">
    <property type="entry name" value="PURINE NUCLEOSIDE PERMEASE C285.05-RELATED"/>
    <property type="match status" value="1"/>
</dbReference>
<gene>
    <name evidence="2" type="ORF">TRUGW13939_07427</name>
</gene>
<reference evidence="3" key="1">
    <citation type="submission" date="2020-06" db="EMBL/GenBank/DDBJ databases">
        <title>A chromosome-scale genome assembly of Talaromyces rugulosus W13939.</title>
        <authorList>
            <person name="Wang B."/>
            <person name="Guo L."/>
            <person name="Ye K."/>
            <person name="Wang L."/>
        </authorList>
    </citation>
    <scope>NUCLEOTIDE SEQUENCE [LARGE SCALE GENOMIC DNA]</scope>
    <source>
        <strain evidence="3">W13939</strain>
    </source>
</reference>
<protein>
    <recommendedName>
        <fullName evidence="4">Purine nucleoside permease</fullName>
    </recommendedName>
</protein>
<dbReference type="EMBL" id="CP055901">
    <property type="protein sequence ID" value="QKX60284.1"/>
    <property type="molecule type" value="Genomic_DNA"/>
</dbReference>
<dbReference type="PANTHER" id="PTHR38643">
    <property type="entry name" value="PURINE NUCLEOSIDE PERMEASE C285.05-RELATED"/>
    <property type="match status" value="1"/>
</dbReference>
<evidence type="ECO:0008006" key="4">
    <source>
        <dbReference type="Google" id="ProtNLM"/>
    </source>
</evidence>
<name>A0A7H8R1P6_TALRU</name>
<keyword evidence="3" id="KW-1185">Reference proteome</keyword>
<dbReference type="OrthoDB" id="2331083at2759"/>
<dbReference type="Pfam" id="PF06516">
    <property type="entry name" value="NUP"/>
    <property type="match status" value="1"/>
</dbReference>